<reference evidence="1 2" key="1">
    <citation type="journal article" date="2011" name="Proc. Natl. Acad. Sci. U.S.A.">
        <title>Genome and transcriptome analyses of the mountain pine beetle-fungal symbiont Grosmannia clavigera, a lodgepole pine pathogen.</title>
        <authorList>
            <person name="DiGuistini S."/>
            <person name="Wang Y."/>
            <person name="Liao N.Y."/>
            <person name="Taylor G."/>
            <person name="Tanguay P."/>
            <person name="Feau N."/>
            <person name="Henrissat B."/>
            <person name="Chan S.K."/>
            <person name="Hesse-Orce U."/>
            <person name="Alamouti S.M."/>
            <person name="Tsui C.K.M."/>
            <person name="Docking R.T."/>
            <person name="Levasseur A."/>
            <person name="Haridas S."/>
            <person name="Robertson G."/>
            <person name="Birol I."/>
            <person name="Holt R.A."/>
            <person name="Marra M.A."/>
            <person name="Hamelin R.C."/>
            <person name="Hirst M."/>
            <person name="Jones S.J.M."/>
            <person name="Bohlmann J."/>
            <person name="Breuil C."/>
        </authorList>
    </citation>
    <scope>NUCLEOTIDE SEQUENCE [LARGE SCALE GENOMIC DNA]</scope>
    <source>
        <strain evidence="2">kw1407 / UAMH 11150</strain>
    </source>
</reference>
<organism evidence="2">
    <name type="scientific">Grosmannia clavigera (strain kw1407 / UAMH 11150)</name>
    <name type="common">Blue stain fungus</name>
    <name type="synonym">Graphiocladiella clavigera</name>
    <dbReference type="NCBI Taxonomy" id="655863"/>
    <lineage>
        <taxon>Eukaryota</taxon>
        <taxon>Fungi</taxon>
        <taxon>Dikarya</taxon>
        <taxon>Ascomycota</taxon>
        <taxon>Pezizomycotina</taxon>
        <taxon>Sordariomycetes</taxon>
        <taxon>Sordariomycetidae</taxon>
        <taxon>Ophiostomatales</taxon>
        <taxon>Ophiostomataceae</taxon>
        <taxon>Leptographium</taxon>
    </lineage>
</organism>
<proteinExistence type="predicted"/>
<keyword evidence="2" id="KW-1185">Reference proteome</keyword>
<dbReference type="EMBL" id="GL629765">
    <property type="protein sequence ID" value="EFX04730.1"/>
    <property type="molecule type" value="Genomic_DNA"/>
</dbReference>
<dbReference type="InParanoid" id="F0XCW5"/>
<dbReference type="HOGENOM" id="CLU_2831428_0_0_1"/>
<dbReference type="GeneID" id="25974560"/>
<dbReference type="RefSeq" id="XP_014174212.1">
    <property type="nucleotide sequence ID" value="XM_014318737.1"/>
</dbReference>
<name>F0XCW5_GROCL</name>
<protein>
    <submittedName>
        <fullName evidence="1">Uncharacterized protein</fullName>
    </submittedName>
</protein>
<evidence type="ECO:0000313" key="2">
    <source>
        <dbReference type="Proteomes" id="UP000007796"/>
    </source>
</evidence>
<dbReference type="Proteomes" id="UP000007796">
    <property type="component" value="Unassembled WGS sequence"/>
</dbReference>
<gene>
    <name evidence="1" type="ORF">CMQ_1658</name>
</gene>
<evidence type="ECO:0000313" key="1">
    <source>
        <dbReference type="EMBL" id="EFX04730.1"/>
    </source>
</evidence>
<dbReference type="AlphaFoldDB" id="F0XCW5"/>
<sequence length="66" mass="7371">MLSSLRLRTISCPFYGTGCLATEAQNLVVYGGPRSIAHHEAVWAERSGEVLAYNRAKSLYGLNRWE</sequence>
<accession>F0XCW5</accession>